<dbReference type="AlphaFoldDB" id="A0A1F6FXA4"/>
<comment type="caution">
    <text evidence="1">The sequence shown here is derived from an EMBL/GenBank/DDBJ whole genome shotgun (WGS) entry which is preliminary data.</text>
</comment>
<dbReference type="STRING" id="1798564.A3H55_01560"/>
<gene>
    <name evidence="1" type="ORF">A3H55_01560</name>
</gene>
<sequence>MGIFGNIFGENKLVATVRIKFYGEDEASVEYTTDVSDQEQKEMDMIQVFALYYSKMLYNLNRGEIADNLVLYIKKATSDLIVQGEGLKRPSILSSGQKLVEPKESGSTKTYSGELFEKSNKTRIIQTHMDIVGEGYYAPISTVLFLQWLIKNLSDGSLVFLVLSVNGMNEYYQKVGNYADMKSLVAAPNYGFSVAGQMLSEIEKGGK</sequence>
<dbReference type="Proteomes" id="UP000177998">
    <property type="component" value="Unassembled WGS sequence"/>
</dbReference>
<accession>A0A1F6FXA4</accession>
<name>A0A1F6FXA4_9BACT</name>
<protein>
    <submittedName>
        <fullName evidence="1">Uncharacterized protein</fullName>
    </submittedName>
</protein>
<proteinExistence type="predicted"/>
<evidence type="ECO:0000313" key="1">
    <source>
        <dbReference type="EMBL" id="OGG90484.1"/>
    </source>
</evidence>
<organism evidence="1 2">
    <name type="scientific">Candidatus Kuenenbacteria bacterium RIFCSPLOWO2_02_FULL_42_16</name>
    <dbReference type="NCBI Taxonomy" id="1798564"/>
    <lineage>
        <taxon>Bacteria</taxon>
        <taxon>Candidatus Kueneniibacteriota</taxon>
    </lineage>
</organism>
<dbReference type="EMBL" id="MFMZ01000043">
    <property type="protein sequence ID" value="OGG90484.1"/>
    <property type="molecule type" value="Genomic_DNA"/>
</dbReference>
<reference evidence="1 2" key="1">
    <citation type="journal article" date="2016" name="Nat. Commun.">
        <title>Thousands of microbial genomes shed light on interconnected biogeochemical processes in an aquifer system.</title>
        <authorList>
            <person name="Anantharaman K."/>
            <person name="Brown C.T."/>
            <person name="Hug L.A."/>
            <person name="Sharon I."/>
            <person name="Castelle C.J."/>
            <person name="Probst A.J."/>
            <person name="Thomas B.C."/>
            <person name="Singh A."/>
            <person name="Wilkins M.J."/>
            <person name="Karaoz U."/>
            <person name="Brodie E.L."/>
            <person name="Williams K.H."/>
            <person name="Hubbard S.S."/>
            <person name="Banfield J.F."/>
        </authorList>
    </citation>
    <scope>NUCLEOTIDE SEQUENCE [LARGE SCALE GENOMIC DNA]</scope>
</reference>
<evidence type="ECO:0000313" key="2">
    <source>
        <dbReference type="Proteomes" id="UP000177998"/>
    </source>
</evidence>